<dbReference type="Pfam" id="PF00072">
    <property type="entry name" value="Response_reg"/>
    <property type="match status" value="1"/>
</dbReference>
<sequence length="104" mass="11279">MIGMWLEQMLMDLGCASVTIAGTVSQALELIDSEKFDAATLDLNLNGLEILPVADALSSRGVPFVFITGYPRDKIDRYDGHDVLTKPVRDADLSAVLSRIIGRA</sequence>
<dbReference type="GO" id="GO:0000160">
    <property type="term" value="P:phosphorelay signal transduction system"/>
    <property type="evidence" value="ECO:0007669"/>
    <property type="project" value="InterPro"/>
</dbReference>
<dbReference type="InterPro" id="IPR011006">
    <property type="entry name" value="CheY-like_superfamily"/>
</dbReference>
<organism evidence="2">
    <name type="scientific">freshwater sediment metagenome</name>
    <dbReference type="NCBI Taxonomy" id="556182"/>
    <lineage>
        <taxon>unclassified sequences</taxon>
        <taxon>metagenomes</taxon>
        <taxon>ecological metagenomes</taxon>
    </lineage>
</organism>
<dbReference type="Gene3D" id="3.40.50.2300">
    <property type="match status" value="1"/>
</dbReference>
<dbReference type="PROSITE" id="PS50110">
    <property type="entry name" value="RESPONSE_REGULATORY"/>
    <property type="match status" value="1"/>
</dbReference>
<feature type="domain" description="Response regulatory" evidence="1">
    <location>
        <begin position="1"/>
        <end position="101"/>
    </location>
</feature>
<protein>
    <recommendedName>
        <fullName evidence="1">Response regulatory domain-containing protein</fullName>
    </recommendedName>
</protein>
<proteinExistence type="predicted"/>
<accession>A0AA48LZM4</accession>
<dbReference type="AlphaFoldDB" id="A0AA48LZM4"/>
<dbReference type="InterPro" id="IPR001789">
    <property type="entry name" value="Sig_transdc_resp-reg_receiver"/>
</dbReference>
<evidence type="ECO:0000259" key="1">
    <source>
        <dbReference type="PROSITE" id="PS50110"/>
    </source>
</evidence>
<evidence type="ECO:0000313" key="2">
    <source>
        <dbReference type="EMBL" id="CAJ0859361.1"/>
    </source>
</evidence>
<gene>
    <name evidence="2" type="ORF">AMST5_01201</name>
</gene>
<dbReference type="SUPFAM" id="SSF52172">
    <property type="entry name" value="CheY-like"/>
    <property type="match status" value="1"/>
</dbReference>
<dbReference type="EMBL" id="OY288114">
    <property type="protein sequence ID" value="CAJ0859361.1"/>
    <property type="molecule type" value="Genomic_DNA"/>
</dbReference>
<reference evidence="2" key="1">
    <citation type="submission" date="2023-07" db="EMBL/GenBank/DDBJ databases">
        <authorList>
            <person name="Pelsma A.J. K."/>
        </authorList>
    </citation>
    <scope>NUCLEOTIDE SEQUENCE</scope>
</reference>
<name>A0AA48LZM4_9ZZZZ</name>